<keyword evidence="1" id="KW-0732">Signal</keyword>
<dbReference type="AlphaFoldDB" id="A0A8W8MY91"/>
<dbReference type="OrthoDB" id="6132099at2759"/>
<evidence type="ECO:0000313" key="4">
    <source>
        <dbReference type="Proteomes" id="UP000005408"/>
    </source>
</evidence>
<dbReference type="PANTHER" id="PTHR34737:SF2">
    <property type="entry name" value="EF-HAND DOMAIN-CONTAINING PROTEIN"/>
    <property type="match status" value="1"/>
</dbReference>
<dbReference type="PANTHER" id="PTHR34737">
    <property type="entry name" value="EF-HAND DOMAIN-CONTAINING PROTEIN"/>
    <property type="match status" value="1"/>
</dbReference>
<dbReference type="Proteomes" id="UP000005408">
    <property type="component" value="Unassembled WGS sequence"/>
</dbReference>
<organism evidence="3 4">
    <name type="scientific">Magallana gigas</name>
    <name type="common">Pacific oyster</name>
    <name type="synonym">Crassostrea gigas</name>
    <dbReference type="NCBI Taxonomy" id="29159"/>
    <lineage>
        <taxon>Eukaryota</taxon>
        <taxon>Metazoa</taxon>
        <taxon>Spiralia</taxon>
        <taxon>Lophotrochozoa</taxon>
        <taxon>Mollusca</taxon>
        <taxon>Bivalvia</taxon>
        <taxon>Autobranchia</taxon>
        <taxon>Pteriomorphia</taxon>
        <taxon>Ostreida</taxon>
        <taxon>Ostreoidea</taxon>
        <taxon>Ostreidae</taxon>
        <taxon>Magallana</taxon>
    </lineage>
</organism>
<dbReference type="EnsemblMetazoa" id="G3609.2">
    <property type="protein sequence ID" value="G3609.2:cds"/>
    <property type="gene ID" value="G3609"/>
</dbReference>
<evidence type="ECO:0000259" key="2">
    <source>
        <dbReference type="Pfam" id="PF24784"/>
    </source>
</evidence>
<feature type="chain" id="PRO_5042432004" description="Temptin Cys/Cys disulfide domain-containing protein" evidence="1">
    <location>
        <begin position="19"/>
        <end position="166"/>
    </location>
</feature>
<evidence type="ECO:0000313" key="3">
    <source>
        <dbReference type="EnsemblMetazoa" id="G3609.2:cds"/>
    </source>
</evidence>
<protein>
    <recommendedName>
        <fullName evidence="2">Temptin Cys/Cys disulfide domain-containing protein</fullName>
    </recommendedName>
</protein>
<feature type="domain" description="Temptin Cys/Cys disulfide" evidence="2">
    <location>
        <begin position="46"/>
        <end position="126"/>
    </location>
</feature>
<proteinExistence type="predicted"/>
<feature type="signal peptide" evidence="1">
    <location>
        <begin position="1"/>
        <end position="18"/>
    </location>
</feature>
<dbReference type="InterPro" id="IPR055313">
    <property type="entry name" value="Temptin-like"/>
</dbReference>
<dbReference type="EnsemblMetazoa" id="G3609.4">
    <property type="protein sequence ID" value="G3609.4:cds"/>
    <property type="gene ID" value="G3609"/>
</dbReference>
<dbReference type="Pfam" id="PF24784">
    <property type="entry name" value="Temptin_C"/>
    <property type="match status" value="1"/>
</dbReference>
<sequence length="166" mass="18466">MRAVLFFLSVVITPSVRSWPFYAPSIPVDYVPHVCKDETGQINYYNITSVGHEFCGQPYGERNSFGLAFKAMLENNQTWSTLCVDDADNDGRSNGEELGDPSCSWVPCDETNTNCDKLTAVSHPGIPEYSETVGTSAEYVGVCLQSFMCQGYPLYECKHCYVKKAI</sequence>
<keyword evidence="4" id="KW-1185">Reference proteome</keyword>
<dbReference type="OMA" id="GDANCTW"/>
<dbReference type="InterPro" id="IPR057626">
    <property type="entry name" value="S-S_Temptin"/>
</dbReference>
<accession>A0A8W8MY91</accession>
<name>A0A8W8MY91_MAGGI</name>
<evidence type="ECO:0000256" key="1">
    <source>
        <dbReference type="SAM" id="SignalP"/>
    </source>
</evidence>
<reference evidence="3" key="1">
    <citation type="submission" date="2022-08" db="UniProtKB">
        <authorList>
            <consortium name="EnsemblMetazoa"/>
        </authorList>
    </citation>
    <scope>IDENTIFICATION</scope>
    <source>
        <strain evidence="3">05x7-T-G4-1.051#20</strain>
    </source>
</reference>